<dbReference type="InterPro" id="IPR003721">
    <property type="entry name" value="Pantoate_ligase"/>
</dbReference>
<evidence type="ECO:0000256" key="6">
    <source>
        <dbReference type="ARBA" id="ARBA00022741"/>
    </source>
</evidence>
<organism evidence="9">
    <name type="scientific">freshwater metagenome</name>
    <dbReference type="NCBI Taxonomy" id="449393"/>
    <lineage>
        <taxon>unclassified sequences</taxon>
        <taxon>metagenomes</taxon>
        <taxon>ecological metagenomes</taxon>
    </lineage>
</organism>
<evidence type="ECO:0000256" key="3">
    <source>
        <dbReference type="ARBA" id="ARBA00012219"/>
    </source>
</evidence>
<proteinExistence type="inferred from homology"/>
<dbReference type="GO" id="GO:0005829">
    <property type="term" value="C:cytosol"/>
    <property type="evidence" value="ECO:0007669"/>
    <property type="project" value="TreeGrafter"/>
</dbReference>
<dbReference type="Gene3D" id="3.40.50.620">
    <property type="entry name" value="HUPs"/>
    <property type="match status" value="1"/>
</dbReference>
<dbReference type="InterPro" id="IPR042176">
    <property type="entry name" value="Pantoate_ligase_C"/>
</dbReference>
<accession>A0A6J6SPM8</accession>
<dbReference type="InterPro" id="IPR004821">
    <property type="entry name" value="Cyt_trans-like"/>
</dbReference>
<evidence type="ECO:0000313" key="9">
    <source>
        <dbReference type="EMBL" id="CAB4736625.1"/>
    </source>
</evidence>
<evidence type="ECO:0000256" key="5">
    <source>
        <dbReference type="ARBA" id="ARBA00022655"/>
    </source>
</evidence>
<comment type="catalytic activity">
    <reaction evidence="8">
        <text>(R)-pantoate + beta-alanine + ATP = (R)-pantothenate + AMP + diphosphate + H(+)</text>
        <dbReference type="Rhea" id="RHEA:10912"/>
        <dbReference type="ChEBI" id="CHEBI:15378"/>
        <dbReference type="ChEBI" id="CHEBI:15980"/>
        <dbReference type="ChEBI" id="CHEBI:29032"/>
        <dbReference type="ChEBI" id="CHEBI:30616"/>
        <dbReference type="ChEBI" id="CHEBI:33019"/>
        <dbReference type="ChEBI" id="CHEBI:57966"/>
        <dbReference type="ChEBI" id="CHEBI:456215"/>
        <dbReference type="EC" id="6.3.2.1"/>
    </reaction>
</comment>
<evidence type="ECO:0000256" key="8">
    <source>
        <dbReference type="ARBA" id="ARBA00048258"/>
    </source>
</evidence>
<evidence type="ECO:0000256" key="2">
    <source>
        <dbReference type="ARBA" id="ARBA00009256"/>
    </source>
</evidence>
<dbReference type="GO" id="GO:0005524">
    <property type="term" value="F:ATP binding"/>
    <property type="evidence" value="ECO:0007669"/>
    <property type="project" value="UniProtKB-KW"/>
</dbReference>
<protein>
    <recommendedName>
        <fullName evidence="3">pantoate--beta-alanine ligase (AMP-forming)</fullName>
        <ecNumber evidence="3">6.3.2.1</ecNumber>
    </recommendedName>
</protein>
<comment type="pathway">
    <text evidence="1">Cofactor biosynthesis; (R)-pantothenate biosynthesis; (R)-pantothenate from (R)-pantoate and beta-alanine: step 1/1.</text>
</comment>
<dbReference type="EMBL" id="CAEZYV010000065">
    <property type="protein sequence ID" value="CAB4736625.1"/>
    <property type="molecule type" value="Genomic_DNA"/>
</dbReference>
<reference evidence="9" key="1">
    <citation type="submission" date="2020-05" db="EMBL/GenBank/DDBJ databases">
        <authorList>
            <person name="Chiriac C."/>
            <person name="Salcher M."/>
            <person name="Ghai R."/>
            <person name="Kavagutti S V."/>
        </authorList>
    </citation>
    <scope>NUCLEOTIDE SEQUENCE</scope>
</reference>
<dbReference type="NCBIfam" id="TIGR00125">
    <property type="entry name" value="cyt_tran_rel"/>
    <property type="match status" value="1"/>
</dbReference>
<dbReference type="NCBIfam" id="TIGR00018">
    <property type="entry name" value="panC"/>
    <property type="match status" value="1"/>
</dbReference>
<dbReference type="GO" id="GO:0004592">
    <property type="term" value="F:pantoate-beta-alanine ligase activity"/>
    <property type="evidence" value="ECO:0007669"/>
    <property type="project" value="UniProtKB-EC"/>
</dbReference>
<evidence type="ECO:0000256" key="4">
    <source>
        <dbReference type="ARBA" id="ARBA00022598"/>
    </source>
</evidence>
<name>A0A6J6SPM8_9ZZZZ</name>
<dbReference type="SUPFAM" id="SSF52374">
    <property type="entry name" value="Nucleotidylyl transferase"/>
    <property type="match status" value="1"/>
</dbReference>
<keyword evidence="7" id="KW-0067">ATP-binding</keyword>
<keyword evidence="6" id="KW-0547">Nucleotide-binding</keyword>
<dbReference type="Pfam" id="PF02569">
    <property type="entry name" value="Pantoate_ligase"/>
    <property type="match status" value="1"/>
</dbReference>
<keyword evidence="4" id="KW-0436">Ligase</keyword>
<dbReference type="UniPathway" id="UPA00028">
    <property type="reaction ID" value="UER00005"/>
</dbReference>
<dbReference type="Gene3D" id="3.30.1300.10">
    <property type="entry name" value="Pantoate-beta-alanine ligase, C-terminal domain"/>
    <property type="match status" value="1"/>
</dbReference>
<keyword evidence="5" id="KW-0566">Pantothenate biosynthesis</keyword>
<dbReference type="GO" id="GO:0015940">
    <property type="term" value="P:pantothenate biosynthetic process"/>
    <property type="evidence" value="ECO:0007669"/>
    <property type="project" value="UniProtKB-UniPathway"/>
</dbReference>
<dbReference type="EC" id="6.3.2.1" evidence="3"/>
<dbReference type="PANTHER" id="PTHR21299">
    <property type="entry name" value="CYTIDYLATE KINASE/PANTOATE-BETA-ALANINE LIGASE"/>
    <property type="match status" value="1"/>
</dbReference>
<sequence length="265" mass="29146">MNLKLNRPVAFVPTMGSLHAGHKSLIEIAKELENEVVVSIFVNPLQFENPEDFTNYPKSISSDTQLAETSGATFVWVPTFEEIYPNNPEIISAGEIGKLFEGVHRFGHFDGVLTVVKRLFDLVQPKFAVFGEKDFQQLFLIKEMVARLDLPVTIISAPTIRETSGLAMSSRNSRLSNSELANASEIYSALGAATSGKSISQARELLLQKAQKISGLILDYAEVIDEDTFDIATESTVKPRAIIAGWINGVRLIDNMAMTNPESAK</sequence>
<gene>
    <name evidence="9" type="ORF">UFOPK2788_00543</name>
</gene>
<comment type="similarity">
    <text evidence="2">Belongs to the pantothenate synthetase family.</text>
</comment>
<evidence type="ECO:0000256" key="1">
    <source>
        <dbReference type="ARBA" id="ARBA00004990"/>
    </source>
</evidence>
<dbReference type="InterPro" id="IPR014729">
    <property type="entry name" value="Rossmann-like_a/b/a_fold"/>
</dbReference>
<dbReference type="HAMAP" id="MF_00158">
    <property type="entry name" value="PanC"/>
    <property type="match status" value="1"/>
</dbReference>
<evidence type="ECO:0000256" key="7">
    <source>
        <dbReference type="ARBA" id="ARBA00022840"/>
    </source>
</evidence>
<dbReference type="AlphaFoldDB" id="A0A6J6SPM8"/>
<dbReference type="PANTHER" id="PTHR21299:SF1">
    <property type="entry name" value="PANTOATE--BETA-ALANINE LIGASE"/>
    <property type="match status" value="1"/>
</dbReference>